<feature type="transmembrane region" description="Helical" evidence="5">
    <location>
        <begin position="422"/>
        <end position="444"/>
    </location>
</feature>
<feature type="transmembrane region" description="Helical" evidence="5">
    <location>
        <begin position="464"/>
        <end position="488"/>
    </location>
</feature>
<dbReference type="GO" id="GO:0050897">
    <property type="term" value="F:cobalt ion binding"/>
    <property type="evidence" value="ECO:0007669"/>
    <property type="project" value="TreeGrafter"/>
</dbReference>
<dbReference type="PANTHER" id="PTHR46494">
    <property type="entry name" value="CORA FAMILY METAL ION TRANSPORTER (EUROFUNG)"/>
    <property type="match status" value="1"/>
</dbReference>
<evidence type="ECO:0000313" key="8">
    <source>
        <dbReference type="Proteomes" id="UP000184063"/>
    </source>
</evidence>
<dbReference type="EMBL" id="KV878252">
    <property type="protein sequence ID" value="OJZ80993.1"/>
    <property type="molecule type" value="Genomic_DNA"/>
</dbReference>
<keyword evidence="3 5" id="KW-1133">Transmembrane helix</keyword>
<dbReference type="Pfam" id="PF01544">
    <property type="entry name" value="CorA"/>
    <property type="match status" value="1"/>
</dbReference>
<dbReference type="VEuPathDB" id="FungiDB:ASPFODRAFT_398751"/>
<dbReference type="Pfam" id="PF26616">
    <property type="entry name" value="CorA-like"/>
    <property type="match status" value="1"/>
</dbReference>
<dbReference type="Proteomes" id="UP000184063">
    <property type="component" value="Unassembled WGS sequence"/>
</dbReference>
<dbReference type="InterPro" id="IPR002523">
    <property type="entry name" value="MgTranspt_CorA/ZnTranspt_ZntB"/>
</dbReference>
<protein>
    <recommendedName>
        <fullName evidence="6">CorA-like transporter domain-containing protein</fullName>
    </recommendedName>
</protein>
<organism evidence="7 8">
    <name type="scientific">Aspergillus luchuensis (strain CBS 106.47)</name>
    <dbReference type="NCBI Taxonomy" id="1137211"/>
    <lineage>
        <taxon>Eukaryota</taxon>
        <taxon>Fungi</taxon>
        <taxon>Dikarya</taxon>
        <taxon>Ascomycota</taxon>
        <taxon>Pezizomycotina</taxon>
        <taxon>Eurotiomycetes</taxon>
        <taxon>Eurotiomycetidae</taxon>
        <taxon>Eurotiales</taxon>
        <taxon>Aspergillaceae</taxon>
        <taxon>Aspergillus</taxon>
        <taxon>Aspergillus subgen. Circumdati</taxon>
    </lineage>
</organism>
<evidence type="ECO:0000259" key="6">
    <source>
        <dbReference type="Pfam" id="PF26616"/>
    </source>
</evidence>
<evidence type="ECO:0000256" key="2">
    <source>
        <dbReference type="ARBA" id="ARBA00022692"/>
    </source>
</evidence>
<keyword evidence="4 5" id="KW-0472">Membrane</keyword>
<dbReference type="GO" id="GO:0015087">
    <property type="term" value="F:cobalt ion transmembrane transporter activity"/>
    <property type="evidence" value="ECO:0007669"/>
    <property type="project" value="TreeGrafter"/>
</dbReference>
<reference evidence="8" key="1">
    <citation type="journal article" date="2017" name="Genome Biol.">
        <title>Comparative genomics reveals high biological diversity and specific adaptations in the industrially and medically important fungal genus Aspergillus.</title>
        <authorList>
            <person name="de Vries R.P."/>
            <person name="Riley R."/>
            <person name="Wiebenga A."/>
            <person name="Aguilar-Osorio G."/>
            <person name="Amillis S."/>
            <person name="Uchima C.A."/>
            <person name="Anderluh G."/>
            <person name="Asadollahi M."/>
            <person name="Askin M."/>
            <person name="Barry K."/>
            <person name="Battaglia E."/>
            <person name="Bayram O."/>
            <person name="Benocci T."/>
            <person name="Braus-Stromeyer S.A."/>
            <person name="Caldana C."/>
            <person name="Canovas D."/>
            <person name="Cerqueira G.C."/>
            <person name="Chen F."/>
            <person name="Chen W."/>
            <person name="Choi C."/>
            <person name="Clum A."/>
            <person name="Dos Santos R.A."/>
            <person name="Damasio A.R."/>
            <person name="Diallinas G."/>
            <person name="Emri T."/>
            <person name="Fekete E."/>
            <person name="Flipphi M."/>
            <person name="Freyberg S."/>
            <person name="Gallo A."/>
            <person name="Gournas C."/>
            <person name="Habgood R."/>
            <person name="Hainaut M."/>
            <person name="Harispe M.L."/>
            <person name="Henrissat B."/>
            <person name="Hilden K.S."/>
            <person name="Hope R."/>
            <person name="Hossain A."/>
            <person name="Karabika E."/>
            <person name="Karaffa L."/>
            <person name="Karanyi Z."/>
            <person name="Krasevec N."/>
            <person name="Kuo A."/>
            <person name="Kusch H."/>
            <person name="LaButti K."/>
            <person name="Lagendijk E.L."/>
            <person name="Lapidus A."/>
            <person name="Levasseur A."/>
            <person name="Lindquist E."/>
            <person name="Lipzen A."/>
            <person name="Logrieco A.F."/>
            <person name="MacCabe A."/>
            <person name="Maekelae M.R."/>
            <person name="Malavazi I."/>
            <person name="Melin P."/>
            <person name="Meyer V."/>
            <person name="Mielnichuk N."/>
            <person name="Miskei M."/>
            <person name="Molnar A.P."/>
            <person name="Mule G."/>
            <person name="Ngan C.Y."/>
            <person name="Orejas M."/>
            <person name="Orosz E."/>
            <person name="Ouedraogo J.P."/>
            <person name="Overkamp K.M."/>
            <person name="Park H.-S."/>
            <person name="Perrone G."/>
            <person name="Piumi F."/>
            <person name="Punt P.J."/>
            <person name="Ram A.F."/>
            <person name="Ramon A."/>
            <person name="Rauscher S."/>
            <person name="Record E."/>
            <person name="Riano-Pachon D.M."/>
            <person name="Robert V."/>
            <person name="Roehrig J."/>
            <person name="Ruller R."/>
            <person name="Salamov A."/>
            <person name="Salih N.S."/>
            <person name="Samson R.A."/>
            <person name="Sandor E."/>
            <person name="Sanguinetti M."/>
            <person name="Schuetze T."/>
            <person name="Sepcic K."/>
            <person name="Shelest E."/>
            <person name="Sherlock G."/>
            <person name="Sophianopoulou V."/>
            <person name="Squina F.M."/>
            <person name="Sun H."/>
            <person name="Susca A."/>
            <person name="Todd R.B."/>
            <person name="Tsang A."/>
            <person name="Unkles S.E."/>
            <person name="van de Wiele N."/>
            <person name="van Rossen-Uffink D."/>
            <person name="Oliveira J.V."/>
            <person name="Vesth T.C."/>
            <person name="Visser J."/>
            <person name="Yu J.-H."/>
            <person name="Zhou M."/>
            <person name="Andersen M.R."/>
            <person name="Archer D.B."/>
            <person name="Baker S.E."/>
            <person name="Benoit I."/>
            <person name="Brakhage A.A."/>
            <person name="Braus G.H."/>
            <person name="Fischer R."/>
            <person name="Frisvad J.C."/>
            <person name="Goldman G.H."/>
            <person name="Houbraken J."/>
            <person name="Oakley B."/>
            <person name="Pocsi I."/>
            <person name="Scazzocchio C."/>
            <person name="Seiboth B."/>
            <person name="vanKuyk P.A."/>
            <person name="Wortman J."/>
            <person name="Dyer P.S."/>
            <person name="Grigoriev I.V."/>
        </authorList>
    </citation>
    <scope>NUCLEOTIDE SEQUENCE [LARGE SCALE GENOMIC DNA]</scope>
    <source>
        <strain evidence="8">CBS 106.47</strain>
    </source>
</reference>
<evidence type="ECO:0000313" key="7">
    <source>
        <dbReference type="EMBL" id="OJZ80993.1"/>
    </source>
</evidence>
<sequence length="522" mass="59708">MTLDDDPVQIWRPYLQQLPAHHDPSSFILANLEDQVLNGVPRVLTRRNETLVRVTDVYDDHRATKLHTNSKSLQDFLTNDSAIPNGLNIRIVSIYSSATIAPLEVTPLSMALLLERYAVHPSFIQVLLSFGRNVHISEAGNSLLCVNERDNDTYVSYQLNYVEKTGRRLIPWSWRHTGVYHHRRQPSQNEKGYDFFILLHPNEDSISDKRILNGLGIFEDSRLQPGLGPNEARDQSILVHSLVLSSFICNWRWYLQHLGDRFEKYNDKALVDLPDESTPRESYKTVSELRNLNDFALRAHICCRGNLDLVSALKPVIASSLGRRTLDSAGQALPGCEVLLSALQSYIQSCEELIPRMRNAIDLVGFPNLCLVNRRADHANATQAGYTLSLHNQLETARVDRELRDLTSSLKRLQEDNMNDSAAVKVITFVSAIYLPGSFIVSLYGMNFFVFDEDLRQIVIAKDFWVFLATWLPLTLVTGLIYVLIVWFDAWWKRKPFRFFQRPGKEDMSEPEMQVGKEFADD</sequence>
<evidence type="ECO:0000256" key="5">
    <source>
        <dbReference type="SAM" id="Phobius"/>
    </source>
</evidence>
<proteinExistence type="predicted"/>
<dbReference type="OrthoDB" id="5396681at2759"/>
<dbReference type="PANTHER" id="PTHR46494:SF1">
    <property type="entry name" value="CORA FAMILY METAL ION TRANSPORTER (EUROFUNG)"/>
    <property type="match status" value="1"/>
</dbReference>
<dbReference type="GO" id="GO:0015095">
    <property type="term" value="F:magnesium ion transmembrane transporter activity"/>
    <property type="evidence" value="ECO:0007669"/>
    <property type="project" value="TreeGrafter"/>
</dbReference>
<dbReference type="InterPro" id="IPR058257">
    <property type="entry name" value="CorA-like_dom"/>
</dbReference>
<dbReference type="Gene3D" id="1.20.58.340">
    <property type="entry name" value="Magnesium transport protein CorA, transmembrane region"/>
    <property type="match status" value="1"/>
</dbReference>
<accession>A0A1M3T2Q2</accession>
<evidence type="ECO:0000256" key="3">
    <source>
        <dbReference type="ARBA" id="ARBA00022989"/>
    </source>
</evidence>
<keyword evidence="2 5" id="KW-0812">Transmembrane</keyword>
<dbReference type="GO" id="GO:0005886">
    <property type="term" value="C:plasma membrane"/>
    <property type="evidence" value="ECO:0007669"/>
    <property type="project" value="UniProtKB-SubCell"/>
</dbReference>
<dbReference type="AlphaFoldDB" id="A0A1M3T2Q2"/>
<dbReference type="InterPro" id="IPR045863">
    <property type="entry name" value="CorA_TM1_TM2"/>
</dbReference>
<evidence type="ECO:0000256" key="4">
    <source>
        <dbReference type="ARBA" id="ARBA00023136"/>
    </source>
</evidence>
<dbReference type="GO" id="GO:0000287">
    <property type="term" value="F:magnesium ion binding"/>
    <property type="evidence" value="ECO:0007669"/>
    <property type="project" value="TreeGrafter"/>
</dbReference>
<evidence type="ECO:0000256" key="1">
    <source>
        <dbReference type="ARBA" id="ARBA00004651"/>
    </source>
</evidence>
<name>A0A1M3T2Q2_ASPLC</name>
<feature type="domain" description="CorA-like transporter" evidence="6">
    <location>
        <begin position="27"/>
        <end position="269"/>
    </location>
</feature>
<dbReference type="SUPFAM" id="SSF144083">
    <property type="entry name" value="Magnesium transport protein CorA, transmembrane region"/>
    <property type="match status" value="1"/>
</dbReference>
<comment type="subcellular location">
    <subcellularLocation>
        <location evidence="1">Cell membrane</location>
        <topology evidence="1">Multi-pass membrane protein</topology>
    </subcellularLocation>
</comment>
<gene>
    <name evidence="7" type="ORF">ASPFODRAFT_398751</name>
</gene>